<reference evidence="1 2" key="1">
    <citation type="journal article" date="2016" name="Proc. Natl. Acad. Sci. U.S.A.">
        <title>Comparative genomics of biotechnologically important yeasts.</title>
        <authorList>
            <person name="Riley R."/>
            <person name="Haridas S."/>
            <person name="Wolfe K.H."/>
            <person name="Lopes M.R."/>
            <person name="Hittinger C.T."/>
            <person name="Goeker M."/>
            <person name="Salamov A.A."/>
            <person name="Wisecaver J.H."/>
            <person name="Long T.M."/>
            <person name="Calvey C.H."/>
            <person name="Aerts A.L."/>
            <person name="Barry K.W."/>
            <person name="Choi C."/>
            <person name="Clum A."/>
            <person name="Coughlan A.Y."/>
            <person name="Deshpande S."/>
            <person name="Douglass A.P."/>
            <person name="Hanson S.J."/>
            <person name="Klenk H.-P."/>
            <person name="LaButti K.M."/>
            <person name="Lapidus A."/>
            <person name="Lindquist E.A."/>
            <person name="Lipzen A.M."/>
            <person name="Meier-Kolthoff J.P."/>
            <person name="Ohm R.A."/>
            <person name="Otillar R.P."/>
            <person name="Pangilinan J.L."/>
            <person name="Peng Y."/>
            <person name="Rokas A."/>
            <person name="Rosa C.A."/>
            <person name="Scheuner C."/>
            <person name="Sibirny A.A."/>
            <person name="Slot J.C."/>
            <person name="Stielow J.B."/>
            <person name="Sun H."/>
            <person name="Kurtzman C.P."/>
            <person name="Blackwell M."/>
            <person name="Grigoriev I.V."/>
            <person name="Jeffries T.W."/>
        </authorList>
    </citation>
    <scope>NUCLEOTIDE SEQUENCE [LARGE SCALE GENOMIC DNA]</scope>
    <source>
        <strain evidence="2">ATCC 18201 / CBS 1600 / BCRC 20928 / JCM 3617 / NBRC 0987 / NRRL Y-1542</strain>
    </source>
</reference>
<dbReference type="AlphaFoldDB" id="A0A1E4S800"/>
<evidence type="ECO:0000313" key="2">
    <source>
        <dbReference type="Proteomes" id="UP000094389"/>
    </source>
</evidence>
<dbReference type="GeneID" id="30988845"/>
<dbReference type="OMA" id="CNDCATV"/>
<protein>
    <submittedName>
        <fullName evidence="1">Uncharacterized protein</fullName>
    </submittedName>
</protein>
<gene>
    <name evidence="1" type="ORF">CYBJADRAFT_166352</name>
</gene>
<proteinExistence type="predicted"/>
<sequence>MTLRINTTPIELTSPEAYNEFVKSPLCNDCATVFPDNSDQGYILDSNNEIVATVAGEVKDSFYNAVPTYGGVTADAPLKSTV</sequence>
<name>A0A1E4S800_CYBJN</name>
<keyword evidence="2" id="KW-1185">Reference proteome</keyword>
<dbReference type="Proteomes" id="UP000094389">
    <property type="component" value="Unassembled WGS sequence"/>
</dbReference>
<accession>A0A1E4S800</accession>
<evidence type="ECO:0000313" key="1">
    <source>
        <dbReference type="EMBL" id="ODV75641.1"/>
    </source>
</evidence>
<dbReference type="EMBL" id="KV453926">
    <property type="protein sequence ID" value="ODV75641.1"/>
    <property type="molecule type" value="Genomic_DNA"/>
</dbReference>
<dbReference type="RefSeq" id="XP_020072680.1">
    <property type="nucleotide sequence ID" value="XM_020214449.1"/>
</dbReference>
<dbReference type="OrthoDB" id="3978317at2759"/>
<organism evidence="1 2">
    <name type="scientific">Cyberlindnera jadinii (strain ATCC 18201 / CBS 1600 / BCRC 20928 / JCM 3617 / NBRC 0987 / NRRL Y-1542)</name>
    <name type="common">Torula yeast</name>
    <name type="synonym">Candida utilis</name>
    <dbReference type="NCBI Taxonomy" id="983966"/>
    <lineage>
        <taxon>Eukaryota</taxon>
        <taxon>Fungi</taxon>
        <taxon>Dikarya</taxon>
        <taxon>Ascomycota</taxon>
        <taxon>Saccharomycotina</taxon>
        <taxon>Saccharomycetes</taxon>
        <taxon>Phaffomycetales</taxon>
        <taxon>Phaffomycetaceae</taxon>
        <taxon>Cyberlindnera</taxon>
    </lineage>
</organism>